<evidence type="ECO:0000256" key="11">
    <source>
        <dbReference type="PIRSR" id="PIRSR600223-1"/>
    </source>
</evidence>
<evidence type="ECO:0000313" key="14">
    <source>
        <dbReference type="Proteomes" id="UP000054886"/>
    </source>
</evidence>
<dbReference type="AlphaFoldDB" id="A0A0W0CZN5"/>
<proteinExistence type="inferred from homology"/>
<dbReference type="FunFam" id="2.10.109.10:FF:000005">
    <property type="entry name" value="Mitochondrial inner membrane protease subunit"/>
    <property type="match status" value="1"/>
</dbReference>
<dbReference type="GO" id="GO:0006465">
    <property type="term" value="P:signal peptide processing"/>
    <property type="evidence" value="ECO:0007669"/>
    <property type="project" value="InterPro"/>
</dbReference>
<dbReference type="VEuPathDB" id="FungiDB:GWK60_F05555"/>
<evidence type="ECO:0000256" key="7">
    <source>
        <dbReference type="ARBA" id="ARBA00022801"/>
    </source>
</evidence>
<dbReference type="PANTHER" id="PTHR46041">
    <property type="entry name" value="MITOCHONDRIAL INNER MEMBRANE PROTEASE SUBUNIT 2"/>
    <property type="match status" value="1"/>
</dbReference>
<evidence type="ECO:0000256" key="6">
    <source>
        <dbReference type="ARBA" id="ARBA00022792"/>
    </source>
</evidence>
<evidence type="ECO:0000259" key="12">
    <source>
        <dbReference type="Pfam" id="PF10502"/>
    </source>
</evidence>
<feature type="active site" evidence="11">
    <location>
        <position position="85"/>
    </location>
</feature>
<evidence type="ECO:0000256" key="4">
    <source>
        <dbReference type="ARBA" id="ARBA00022670"/>
    </source>
</evidence>
<evidence type="ECO:0000256" key="2">
    <source>
        <dbReference type="ARBA" id="ARBA00007066"/>
    </source>
</evidence>
<dbReference type="CDD" id="cd06530">
    <property type="entry name" value="S26_SPase_I"/>
    <property type="match status" value="1"/>
</dbReference>
<evidence type="ECO:0000256" key="9">
    <source>
        <dbReference type="ARBA" id="ARBA00023128"/>
    </source>
</evidence>
<dbReference type="PANTHER" id="PTHR46041:SF2">
    <property type="entry name" value="MITOCHONDRIAL INNER MEMBRANE PROTEASE SUBUNIT 2"/>
    <property type="match status" value="1"/>
</dbReference>
<dbReference type="EMBL" id="LLZZ01000137">
    <property type="protein sequence ID" value="KTB00569.1"/>
    <property type="molecule type" value="Genomic_DNA"/>
</dbReference>
<reference evidence="13 14" key="1">
    <citation type="submission" date="2015-10" db="EMBL/GenBank/DDBJ databases">
        <title>Draft genomes sequences of Candida glabrata isolates 1A, 1B, 2A, 2B, 3A and 3B.</title>
        <authorList>
            <person name="Haavelsrud O.E."/>
            <person name="Gaustad P."/>
        </authorList>
    </citation>
    <scope>NUCLEOTIDE SEQUENCE [LARGE SCALE GENOMIC DNA]</scope>
    <source>
        <strain evidence="13">910700640</strain>
    </source>
</reference>
<keyword evidence="5" id="KW-0812">Transmembrane</keyword>
<protein>
    <recommendedName>
        <fullName evidence="3">Mitochondrial inner membrane protease subunit 2</fullName>
    </recommendedName>
</protein>
<dbReference type="GO" id="GO:0004252">
    <property type="term" value="F:serine-type endopeptidase activity"/>
    <property type="evidence" value="ECO:0007669"/>
    <property type="project" value="InterPro"/>
</dbReference>
<dbReference type="InterPro" id="IPR036286">
    <property type="entry name" value="LexA/Signal_pep-like_sf"/>
</dbReference>
<comment type="similarity">
    <text evidence="2">Belongs to the peptidase S26 family. IMP2 subfamily.</text>
</comment>
<sequence length="171" mass="19177">MSYGRTILRTAVVVGSWLPVYITVTDSVVHVARVDGASMQPALNPGLQSDWVLLWKWGVRGSMPPRRNDVILFRSPMDTSKVYCKRVKGIQYDTISTRSPYPKDTVHVPRNHLWVEGDNITRSIDSNKFGPISSGLVVGKAICVIWPPSRWNADLNITTGRECILRAPMED</sequence>
<evidence type="ECO:0000256" key="8">
    <source>
        <dbReference type="ARBA" id="ARBA00022989"/>
    </source>
</evidence>
<dbReference type="VEuPathDB" id="FungiDB:CAGL0F05951g"/>
<dbReference type="Gene3D" id="2.10.109.10">
    <property type="entry name" value="Umud Fragment, subunit A"/>
    <property type="match status" value="1"/>
</dbReference>
<dbReference type="InterPro" id="IPR037730">
    <property type="entry name" value="IMP2"/>
</dbReference>
<dbReference type="InterPro" id="IPR019533">
    <property type="entry name" value="Peptidase_S26"/>
</dbReference>
<evidence type="ECO:0000256" key="3">
    <source>
        <dbReference type="ARBA" id="ARBA00013650"/>
    </source>
</evidence>
<keyword evidence="10" id="KW-0472">Membrane</keyword>
<keyword evidence="6" id="KW-0999">Mitochondrion inner membrane</keyword>
<evidence type="ECO:0000313" key="13">
    <source>
        <dbReference type="EMBL" id="KTB00569.1"/>
    </source>
</evidence>
<evidence type="ECO:0000256" key="5">
    <source>
        <dbReference type="ARBA" id="ARBA00022692"/>
    </source>
</evidence>
<dbReference type="VEuPathDB" id="FungiDB:GVI51_F05577"/>
<dbReference type="InterPro" id="IPR000223">
    <property type="entry name" value="Pept_S26A_signal_pept_1"/>
</dbReference>
<keyword evidence="8" id="KW-1133">Transmembrane helix</keyword>
<gene>
    <name evidence="13" type="ORF">AO440_001350</name>
</gene>
<accession>A0A0W0CZN5</accession>
<evidence type="ECO:0000256" key="10">
    <source>
        <dbReference type="ARBA" id="ARBA00023136"/>
    </source>
</evidence>
<evidence type="ECO:0000256" key="1">
    <source>
        <dbReference type="ARBA" id="ARBA00004434"/>
    </source>
</evidence>
<dbReference type="PRINTS" id="PR00727">
    <property type="entry name" value="LEADERPTASE"/>
</dbReference>
<keyword evidence="4 13" id="KW-0645">Protease</keyword>
<keyword evidence="7" id="KW-0378">Hydrolase</keyword>
<keyword evidence="9" id="KW-0496">Mitochondrion</keyword>
<feature type="active site" evidence="11">
    <location>
        <position position="38"/>
    </location>
</feature>
<comment type="subcellular location">
    <subcellularLocation>
        <location evidence="1">Mitochondrion inner membrane</location>
        <topology evidence="1">Single-pass membrane protein</topology>
    </subcellularLocation>
</comment>
<comment type="caution">
    <text evidence="13">The sequence shown here is derived from an EMBL/GenBank/DDBJ whole genome shotgun (WGS) entry which is preliminary data.</text>
</comment>
<organism evidence="13 14">
    <name type="scientific">Candida glabrata</name>
    <name type="common">Yeast</name>
    <name type="synonym">Torulopsis glabrata</name>
    <dbReference type="NCBI Taxonomy" id="5478"/>
    <lineage>
        <taxon>Eukaryota</taxon>
        <taxon>Fungi</taxon>
        <taxon>Dikarya</taxon>
        <taxon>Ascomycota</taxon>
        <taxon>Saccharomycotina</taxon>
        <taxon>Saccharomycetes</taxon>
        <taxon>Saccharomycetales</taxon>
        <taxon>Saccharomycetaceae</taxon>
        <taxon>Nakaseomyces</taxon>
    </lineage>
</organism>
<dbReference type="Proteomes" id="UP000054886">
    <property type="component" value="Unassembled WGS sequence"/>
</dbReference>
<name>A0A0W0CZN5_CANGB</name>
<feature type="domain" description="Peptidase S26" evidence="12">
    <location>
        <begin position="105"/>
        <end position="146"/>
    </location>
</feature>
<feature type="domain" description="Peptidase S26" evidence="12">
    <location>
        <begin position="10"/>
        <end position="97"/>
    </location>
</feature>
<dbReference type="VEuPathDB" id="FungiDB:B1J91_F05951g"/>
<dbReference type="GO" id="GO:0006627">
    <property type="term" value="P:protein processing involved in protein targeting to mitochondrion"/>
    <property type="evidence" value="ECO:0007669"/>
    <property type="project" value="EnsemblFungi"/>
</dbReference>
<dbReference type="SUPFAM" id="SSF51306">
    <property type="entry name" value="LexA/Signal peptidase"/>
    <property type="match status" value="1"/>
</dbReference>
<dbReference type="Pfam" id="PF10502">
    <property type="entry name" value="Peptidase_S26"/>
    <property type="match status" value="2"/>
</dbReference>
<dbReference type="GO" id="GO:0042720">
    <property type="term" value="C:mitochondrial inner membrane peptidase complex"/>
    <property type="evidence" value="ECO:0007669"/>
    <property type="project" value="EnsemblFungi"/>
</dbReference>